<name>A0A0W8F3W4_9ZZZZ</name>
<dbReference type="InterPro" id="IPR052171">
    <property type="entry name" value="NHEJ_LigD"/>
</dbReference>
<organism evidence="2">
    <name type="scientific">hydrocarbon metagenome</name>
    <dbReference type="NCBI Taxonomy" id="938273"/>
    <lineage>
        <taxon>unclassified sequences</taxon>
        <taxon>metagenomes</taxon>
        <taxon>ecological metagenomes</taxon>
    </lineage>
</organism>
<comment type="caution">
    <text evidence="2">The sequence shown here is derived from an EMBL/GenBank/DDBJ whole genome shotgun (WGS) entry which is preliminary data.</text>
</comment>
<evidence type="ECO:0000313" key="2">
    <source>
        <dbReference type="EMBL" id="KUG15266.1"/>
    </source>
</evidence>
<protein>
    <submittedName>
        <fullName evidence="2">Atp-dependent dna ligase clustered with ku protein, ligd</fullName>
        <ecNumber evidence="2">6.5.1.1</ecNumber>
    </submittedName>
</protein>
<dbReference type="Gene3D" id="3.90.920.10">
    <property type="entry name" value="DNA primase, PRIM domain"/>
    <property type="match status" value="1"/>
</dbReference>
<dbReference type="GO" id="GO:0003910">
    <property type="term" value="F:DNA ligase (ATP) activity"/>
    <property type="evidence" value="ECO:0007669"/>
    <property type="project" value="UniProtKB-EC"/>
</dbReference>
<keyword evidence="2" id="KW-0436">Ligase</keyword>
<dbReference type="EC" id="6.5.1.1" evidence="2"/>
<dbReference type="Pfam" id="PF21686">
    <property type="entry name" value="LigD_Prim-Pol"/>
    <property type="match status" value="1"/>
</dbReference>
<dbReference type="CDD" id="cd04861">
    <property type="entry name" value="LigD_Pol_like"/>
    <property type="match status" value="1"/>
</dbReference>
<dbReference type="EMBL" id="LNQE01001570">
    <property type="protein sequence ID" value="KUG15266.1"/>
    <property type="molecule type" value="Genomic_DNA"/>
</dbReference>
<proteinExistence type="predicted"/>
<reference evidence="2" key="1">
    <citation type="journal article" date="2015" name="Proc. Natl. Acad. Sci. U.S.A.">
        <title>Networks of energetic and metabolic interactions define dynamics in microbial communities.</title>
        <authorList>
            <person name="Embree M."/>
            <person name="Liu J.K."/>
            <person name="Al-Bassam M.M."/>
            <person name="Zengler K."/>
        </authorList>
    </citation>
    <scope>NUCLEOTIDE SEQUENCE</scope>
</reference>
<dbReference type="InterPro" id="IPR014145">
    <property type="entry name" value="LigD_pol_dom"/>
</dbReference>
<dbReference type="PANTHER" id="PTHR42705:SF2">
    <property type="entry name" value="BIFUNCTIONAL NON-HOMOLOGOUS END JOINING PROTEIN LIGD"/>
    <property type="match status" value="1"/>
</dbReference>
<feature type="domain" description="DNA ligase D polymerase" evidence="1">
    <location>
        <begin position="23"/>
        <end position="271"/>
    </location>
</feature>
<dbReference type="NCBIfam" id="TIGR02778">
    <property type="entry name" value="ligD_pol"/>
    <property type="match status" value="1"/>
</dbReference>
<dbReference type="AlphaFoldDB" id="A0A0W8F3W4"/>
<accession>A0A0W8F3W4</accession>
<dbReference type="PANTHER" id="PTHR42705">
    <property type="entry name" value="BIFUNCTIONAL NON-HOMOLOGOUS END JOINING PROTEIN LIGD"/>
    <property type="match status" value="1"/>
</dbReference>
<evidence type="ECO:0000259" key="1">
    <source>
        <dbReference type="Pfam" id="PF21686"/>
    </source>
</evidence>
<gene>
    <name evidence="2" type="ORF">ASZ90_015084</name>
</gene>
<sequence length="286" mass="31865">MNRIGRVVVSNLDKVLFPPIGLTKRDIIEYYIRIAPDMLPYLSGRPVVLNRFPDGIDNPGFYEKNAPGETPEWVTLFAHHSRTTGNVVQYIVCENLDTLIWLANLAAIELNITLSRASDPKTPDFALFDIDPEPPAGMEEAVRVTLALNDVLQDLGIRGYVKTSGKKGLHVVIPLKPGYTFPQVRNFVHATGILLSRQIEGVVSEFPRSQDPGTVFVDYLQNSWGKTMACPYSLRPVPAAAISCPLSWEELTPSLRPEDFTPATVISRIDNPWKEIFADPQDIPVK</sequence>